<dbReference type="Proteomes" id="UP001501508">
    <property type="component" value="Unassembled WGS sequence"/>
</dbReference>
<accession>A0ABP8M6Q4</accession>
<evidence type="ECO:0000313" key="2">
    <source>
        <dbReference type="Proteomes" id="UP001501508"/>
    </source>
</evidence>
<name>A0ABP8M6Q4_9BACT</name>
<sequence length="100" mass="11300">MIIHNTTYSVAPPAEAKWVLWVQEHHVPAIHALPGVSSCRFLKLLTEVEQDGITYTIQVELADLDAGEAFLQAHDPVFQAEMQEHFPGQVLYFQTLLKVM</sequence>
<dbReference type="EMBL" id="BAABEY010000032">
    <property type="protein sequence ID" value="GAA4444424.1"/>
    <property type="molecule type" value="Genomic_DNA"/>
</dbReference>
<gene>
    <name evidence="1" type="ORF">GCM10023091_34510</name>
</gene>
<evidence type="ECO:0000313" key="1">
    <source>
        <dbReference type="EMBL" id="GAA4444424.1"/>
    </source>
</evidence>
<keyword evidence="2" id="KW-1185">Reference proteome</keyword>
<proteinExistence type="predicted"/>
<dbReference type="Pfam" id="PF14114">
    <property type="entry name" value="DUF4286"/>
    <property type="match status" value="1"/>
</dbReference>
<evidence type="ECO:0008006" key="3">
    <source>
        <dbReference type="Google" id="ProtNLM"/>
    </source>
</evidence>
<dbReference type="InterPro" id="IPR025563">
    <property type="entry name" value="DUF4286"/>
</dbReference>
<dbReference type="RefSeq" id="WP_345031508.1">
    <property type="nucleotide sequence ID" value="NZ_BAABEY010000032.1"/>
</dbReference>
<protein>
    <recommendedName>
        <fullName evidence="3">DUF4286 domain-containing protein</fullName>
    </recommendedName>
</protein>
<comment type="caution">
    <text evidence="1">The sequence shown here is derived from an EMBL/GenBank/DDBJ whole genome shotgun (WGS) entry which is preliminary data.</text>
</comment>
<organism evidence="1 2">
    <name type="scientific">Ravibacter arvi</name>
    <dbReference type="NCBI Taxonomy" id="2051041"/>
    <lineage>
        <taxon>Bacteria</taxon>
        <taxon>Pseudomonadati</taxon>
        <taxon>Bacteroidota</taxon>
        <taxon>Cytophagia</taxon>
        <taxon>Cytophagales</taxon>
        <taxon>Spirosomataceae</taxon>
        <taxon>Ravibacter</taxon>
    </lineage>
</organism>
<reference evidence="2" key="1">
    <citation type="journal article" date="2019" name="Int. J. Syst. Evol. Microbiol.">
        <title>The Global Catalogue of Microorganisms (GCM) 10K type strain sequencing project: providing services to taxonomists for standard genome sequencing and annotation.</title>
        <authorList>
            <consortium name="The Broad Institute Genomics Platform"/>
            <consortium name="The Broad Institute Genome Sequencing Center for Infectious Disease"/>
            <person name="Wu L."/>
            <person name="Ma J."/>
        </authorList>
    </citation>
    <scope>NUCLEOTIDE SEQUENCE [LARGE SCALE GENOMIC DNA]</scope>
    <source>
        <strain evidence="2">JCM 31920</strain>
    </source>
</reference>